<accession>A0ABS2N722</accession>
<reference evidence="1 2" key="1">
    <citation type="submission" date="2021-01" db="EMBL/GenBank/DDBJ databases">
        <title>Genomic Encyclopedia of Type Strains, Phase IV (KMG-IV): sequencing the most valuable type-strain genomes for metagenomic binning, comparative biology and taxonomic classification.</title>
        <authorList>
            <person name="Goeker M."/>
        </authorList>
    </citation>
    <scope>NUCLEOTIDE SEQUENCE [LARGE SCALE GENOMIC DNA]</scope>
    <source>
        <strain evidence="1 2">DSM 24834</strain>
    </source>
</reference>
<sequence>MGFDDRHKERDLALPKDRERILEVIENDLLDDKNIEAVFYGGSIGNENPDLYSDIDLRIIVAEDSFEEYRKNKRVRATNWGRVLFYEDNPQSNYTVIHFDCFIKVDCFYYRQEDLRPSVWLQNSKIALDRNGIMAEIQKKSKNVVYTPTVEEVEFWRTKFFAYIHEVYRRVKRDEIYYALKCLDSMRLLITTGWYMDAGFQPNGLGDWAKIEGKRSLLNSSQLTLLKSWDCSRDGFEILKMTKRMIPEFKRIHQSLCEKLGVVVDSDWVEEIINKVL</sequence>
<dbReference type="Gene3D" id="3.30.460.10">
    <property type="entry name" value="Beta Polymerase, domain 2"/>
    <property type="match status" value="1"/>
</dbReference>
<dbReference type="InterPro" id="IPR043519">
    <property type="entry name" value="NT_sf"/>
</dbReference>
<dbReference type="Gene3D" id="1.20.120.330">
    <property type="entry name" value="Nucleotidyltransferases domain 2"/>
    <property type="match status" value="1"/>
</dbReference>
<keyword evidence="2" id="KW-1185">Reference proteome</keyword>
<evidence type="ECO:0000313" key="1">
    <source>
        <dbReference type="EMBL" id="MBM7583643.1"/>
    </source>
</evidence>
<name>A0ABS2N722_9BACI</name>
<protein>
    <submittedName>
        <fullName evidence="1">Uncharacterized protein</fullName>
    </submittedName>
</protein>
<organism evidence="1 2">
    <name type="scientific">Rossellomorea pakistanensis</name>
    <dbReference type="NCBI Taxonomy" id="992288"/>
    <lineage>
        <taxon>Bacteria</taxon>
        <taxon>Bacillati</taxon>
        <taxon>Bacillota</taxon>
        <taxon>Bacilli</taxon>
        <taxon>Bacillales</taxon>
        <taxon>Bacillaceae</taxon>
        <taxon>Rossellomorea</taxon>
    </lineage>
</organism>
<dbReference type="SUPFAM" id="SSF81301">
    <property type="entry name" value="Nucleotidyltransferase"/>
    <property type="match status" value="1"/>
</dbReference>
<evidence type="ECO:0000313" key="2">
    <source>
        <dbReference type="Proteomes" id="UP001646157"/>
    </source>
</evidence>
<comment type="caution">
    <text evidence="1">The sequence shown here is derived from an EMBL/GenBank/DDBJ whole genome shotgun (WGS) entry which is preliminary data.</text>
</comment>
<gene>
    <name evidence="1" type="ORF">JOC86_000180</name>
</gene>
<proteinExistence type="predicted"/>
<dbReference type="EMBL" id="JAFBDZ010000001">
    <property type="protein sequence ID" value="MBM7583643.1"/>
    <property type="molecule type" value="Genomic_DNA"/>
</dbReference>
<dbReference type="RefSeq" id="WP_205167901.1">
    <property type="nucleotide sequence ID" value="NZ_JAFBDZ010000001.1"/>
</dbReference>
<dbReference type="Pfam" id="PF04439">
    <property type="entry name" value="Adenyl_transf"/>
    <property type="match status" value="1"/>
</dbReference>
<dbReference type="Proteomes" id="UP001646157">
    <property type="component" value="Unassembled WGS sequence"/>
</dbReference>
<dbReference type="InterPro" id="IPR007530">
    <property type="entry name" value="Aminoglycoside_adenylylTfrase"/>
</dbReference>